<dbReference type="PROSITE" id="PS50835">
    <property type="entry name" value="IG_LIKE"/>
    <property type="match status" value="1"/>
</dbReference>
<keyword evidence="4" id="KW-1185">Reference proteome</keyword>
<evidence type="ECO:0000313" key="3">
    <source>
        <dbReference type="EMBL" id="PIK62954.1"/>
    </source>
</evidence>
<protein>
    <recommendedName>
        <fullName evidence="2">Ig-like domain-containing protein</fullName>
    </recommendedName>
</protein>
<comment type="caution">
    <text evidence="3">The sequence shown here is derived from an EMBL/GenBank/DDBJ whole genome shotgun (WGS) entry which is preliminary data.</text>
</comment>
<evidence type="ECO:0000259" key="2">
    <source>
        <dbReference type="PROSITE" id="PS50835"/>
    </source>
</evidence>
<organism evidence="3 4">
    <name type="scientific">Stichopus japonicus</name>
    <name type="common">Sea cucumber</name>
    <dbReference type="NCBI Taxonomy" id="307972"/>
    <lineage>
        <taxon>Eukaryota</taxon>
        <taxon>Metazoa</taxon>
        <taxon>Echinodermata</taxon>
        <taxon>Eleutherozoa</taxon>
        <taxon>Echinozoa</taxon>
        <taxon>Holothuroidea</taxon>
        <taxon>Aspidochirotacea</taxon>
        <taxon>Aspidochirotida</taxon>
        <taxon>Stichopodidae</taxon>
        <taxon>Apostichopus</taxon>
    </lineage>
</organism>
<evidence type="ECO:0000256" key="1">
    <source>
        <dbReference type="SAM" id="Phobius"/>
    </source>
</evidence>
<proteinExistence type="predicted"/>
<keyword evidence="1" id="KW-0472">Membrane</keyword>
<feature type="domain" description="Ig-like" evidence="2">
    <location>
        <begin position="13"/>
        <end position="110"/>
    </location>
</feature>
<accession>A0A2G8LRV2</accession>
<dbReference type="InterPro" id="IPR013783">
    <property type="entry name" value="Ig-like_fold"/>
</dbReference>
<dbReference type="InterPro" id="IPR007110">
    <property type="entry name" value="Ig-like_dom"/>
</dbReference>
<dbReference type="Gene3D" id="2.60.40.10">
    <property type="entry name" value="Immunoglobulins"/>
    <property type="match status" value="2"/>
</dbReference>
<dbReference type="SUPFAM" id="SSF48726">
    <property type="entry name" value="Immunoglobulin"/>
    <property type="match status" value="2"/>
</dbReference>
<gene>
    <name evidence="3" type="ORF">BSL78_00081</name>
</gene>
<keyword evidence="1" id="KW-0812">Transmembrane</keyword>
<dbReference type="InterPro" id="IPR036179">
    <property type="entry name" value="Ig-like_dom_sf"/>
</dbReference>
<keyword evidence="1" id="KW-1133">Transmembrane helix</keyword>
<dbReference type="Proteomes" id="UP000230750">
    <property type="component" value="Unassembled WGS sequence"/>
</dbReference>
<reference evidence="3 4" key="1">
    <citation type="journal article" date="2017" name="PLoS Biol.">
        <title>The sea cucumber genome provides insights into morphological evolution and visceral regeneration.</title>
        <authorList>
            <person name="Zhang X."/>
            <person name="Sun L."/>
            <person name="Yuan J."/>
            <person name="Sun Y."/>
            <person name="Gao Y."/>
            <person name="Zhang L."/>
            <person name="Li S."/>
            <person name="Dai H."/>
            <person name="Hamel J.F."/>
            <person name="Liu C."/>
            <person name="Yu Y."/>
            <person name="Liu S."/>
            <person name="Lin W."/>
            <person name="Guo K."/>
            <person name="Jin S."/>
            <person name="Xu P."/>
            <person name="Storey K.B."/>
            <person name="Huan P."/>
            <person name="Zhang T."/>
            <person name="Zhou Y."/>
            <person name="Zhang J."/>
            <person name="Lin C."/>
            <person name="Li X."/>
            <person name="Xing L."/>
            <person name="Huo D."/>
            <person name="Sun M."/>
            <person name="Wang L."/>
            <person name="Mercier A."/>
            <person name="Li F."/>
            <person name="Yang H."/>
            <person name="Xiang J."/>
        </authorList>
    </citation>
    <scope>NUCLEOTIDE SEQUENCE [LARGE SCALE GENOMIC DNA]</scope>
    <source>
        <strain evidence="3">Shaxun</strain>
        <tissue evidence="3">Muscle</tissue>
    </source>
</reference>
<name>A0A2G8LRV2_STIJA</name>
<sequence>MLSFIVNAGQLHPIVSACPNTSLCLVNSLEADTLSCSYSKVRPAVTLSWEFSPREKEMEIDGFSTSSRGFTFSSYSVLNITNHLQKPFTAVSCSASGPALGFKSTESTVVIDISNPTEMVWQEMEAMEKIAAVHTRMDIECAHDIETTTLLWKDGDINSSQILMFLSDGQMRQNQRVKSFIKFSVDGTMTFPYVTIHAEGTYTCVYTDGETYYFKTTKVIVSVPPFPLAVVADGCVWNSSKCVFIVSKMAFHDITCRVTGVYPAVNLTVVATNSAGISVENKKFSIERRGDVFDVTVEAELNMNQNLECSQNIVCLASGPSSTFFHATRTITFISEPCHHGIPTLTLSLLIVGSVILLLIVAAVLTVLVQYRRTNSQKNWPLYKLSNADIFDQKVIETLRTVSSEIDQSKLEENKLVAVGSAAGALGGVVALAATLFTPAGAAVVVAIAAAVGAAGAGVSIAATWDKLRRTIGRFSA</sequence>
<dbReference type="AlphaFoldDB" id="A0A2G8LRV2"/>
<dbReference type="EMBL" id="MRZV01000002">
    <property type="protein sequence ID" value="PIK62954.1"/>
    <property type="molecule type" value="Genomic_DNA"/>
</dbReference>
<feature type="transmembrane region" description="Helical" evidence="1">
    <location>
        <begin position="345"/>
        <end position="369"/>
    </location>
</feature>
<feature type="transmembrane region" description="Helical" evidence="1">
    <location>
        <begin position="443"/>
        <end position="465"/>
    </location>
</feature>
<feature type="transmembrane region" description="Helical" evidence="1">
    <location>
        <begin position="416"/>
        <end position="437"/>
    </location>
</feature>
<evidence type="ECO:0000313" key="4">
    <source>
        <dbReference type="Proteomes" id="UP000230750"/>
    </source>
</evidence>